<protein>
    <submittedName>
        <fullName evidence="1">ABC transporter permease</fullName>
    </submittedName>
</protein>
<organism evidence="1 2">
    <name type="scientific">Pantoea anthophila</name>
    <dbReference type="NCBI Taxonomy" id="470931"/>
    <lineage>
        <taxon>Bacteria</taxon>
        <taxon>Pseudomonadati</taxon>
        <taxon>Pseudomonadota</taxon>
        <taxon>Gammaproteobacteria</taxon>
        <taxon>Enterobacterales</taxon>
        <taxon>Erwiniaceae</taxon>
        <taxon>Pantoea</taxon>
    </lineage>
</organism>
<accession>A0ABY2ZFS2</accession>
<reference evidence="1 2" key="1">
    <citation type="submission" date="2019-06" db="EMBL/GenBank/DDBJ databases">
        <title>Taxogenomics and systematics of the genus Pantoea.</title>
        <authorList>
            <person name="Tambong J.T."/>
        </authorList>
    </citation>
    <scope>NUCLEOTIDE SEQUENCE [LARGE SCALE GENOMIC DNA]</scope>
    <source>
        <strain evidence="1 2">LMG 2558</strain>
    </source>
</reference>
<feature type="non-terminal residue" evidence="1">
    <location>
        <position position="1"/>
    </location>
</feature>
<gene>
    <name evidence="1" type="ORF">FJW00_05930</name>
</gene>
<keyword evidence="2" id="KW-1185">Reference proteome</keyword>
<dbReference type="Proteomes" id="UP000316142">
    <property type="component" value="Unassembled WGS sequence"/>
</dbReference>
<name>A0ABY2ZFS2_9GAMM</name>
<proteinExistence type="predicted"/>
<dbReference type="EMBL" id="VHIZ01000031">
    <property type="protein sequence ID" value="TPV29759.1"/>
    <property type="molecule type" value="Genomic_DNA"/>
</dbReference>
<sequence>ICAMFVAWLGYVWFQKTRKGFADVL</sequence>
<evidence type="ECO:0000313" key="1">
    <source>
        <dbReference type="EMBL" id="TPV29759.1"/>
    </source>
</evidence>
<evidence type="ECO:0000313" key="2">
    <source>
        <dbReference type="Proteomes" id="UP000316142"/>
    </source>
</evidence>
<comment type="caution">
    <text evidence="1">The sequence shown here is derived from an EMBL/GenBank/DDBJ whole genome shotgun (WGS) entry which is preliminary data.</text>
</comment>